<protein>
    <submittedName>
        <fullName evidence="2">Uncharacterized protein</fullName>
    </submittedName>
</protein>
<reference evidence="3" key="1">
    <citation type="journal article" date="2020" name="Microbiol. Resour. Announc.">
        <title>Complete Genome Sequence of Geobacillus sp. Strain E55-1, Isolated from Mine Geyser in Japan.</title>
        <authorList>
            <person name="Miyazaki K."/>
            <person name="Hase E."/>
            <person name="Tokito N."/>
        </authorList>
    </citation>
    <scope>NUCLEOTIDE SEQUENCE [LARGE SCALE GENOMIC DNA]</scope>
    <source>
        <strain evidence="3">E55-1</strain>
        <plasmid evidence="3">pGspE55-1</plasmid>
    </source>
</reference>
<geneLocation type="plasmid" evidence="2 3">
    <name>pGspE55-1</name>
</geneLocation>
<dbReference type="EMBL" id="AP022558">
    <property type="protein sequence ID" value="BBW98964.1"/>
    <property type="molecule type" value="Genomic_DNA"/>
</dbReference>
<keyword evidence="1" id="KW-0812">Transmembrane</keyword>
<feature type="transmembrane region" description="Helical" evidence="1">
    <location>
        <begin position="60"/>
        <end position="81"/>
    </location>
</feature>
<gene>
    <name evidence="2" type="ORF">GsuE55_37970</name>
</gene>
<dbReference type="AlphaFoldDB" id="A0A679G1J4"/>
<evidence type="ECO:0000256" key="1">
    <source>
        <dbReference type="SAM" id="Phobius"/>
    </source>
</evidence>
<dbReference type="Proteomes" id="UP000501421">
    <property type="component" value="Plasmid pGspE55-1"/>
</dbReference>
<evidence type="ECO:0000313" key="2">
    <source>
        <dbReference type="EMBL" id="BBW98964.1"/>
    </source>
</evidence>
<organism evidence="2 3">
    <name type="scientific">Geobacillus subterraneus</name>
    <dbReference type="NCBI Taxonomy" id="129338"/>
    <lineage>
        <taxon>Bacteria</taxon>
        <taxon>Bacillati</taxon>
        <taxon>Bacillota</taxon>
        <taxon>Bacilli</taxon>
        <taxon>Bacillales</taxon>
        <taxon>Anoxybacillaceae</taxon>
        <taxon>Geobacillus</taxon>
    </lineage>
</organism>
<name>A0A679G1J4_9BACL</name>
<feature type="transmembrane region" description="Helical" evidence="1">
    <location>
        <begin position="23"/>
        <end position="40"/>
    </location>
</feature>
<evidence type="ECO:0000313" key="3">
    <source>
        <dbReference type="Proteomes" id="UP000501421"/>
    </source>
</evidence>
<keyword evidence="1" id="KW-1133">Transmembrane helix</keyword>
<keyword evidence="1" id="KW-0472">Membrane</keyword>
<proteinExistence type="predicted"/>
<keyword evidence="3" id="KW-1185">Reference proteome</keyword>
<keyword evidence="2" id="KW-0614">Plasmid</keyword>
<accession>A0A679G1J4</accession>
<sequence length="108" mass="12879">MHRLWGWMVIALGVGLLVEEMKPLFQGVMLGGAVLIPLFWKKEWNWGWLKRRRRWRKKTFSSWIWRLVTVYALVVSFVEIWQAFLSLGMASCAIRIWWENRKKGVAVS</sequence>